<dbReference type="PANTHER" id="PTHR31120">
    <property type="entry name" value="METALLOPROTEASE TIKI"/>
    <property type="match status" value="1"/>
</dbReference>
<keyword evidence="15" id="KW-1185">Reference proteome</keyword>
<evidence type="ECO:0000256" key="7">
    <source>
        <dbReference type="ARBA" id="ARBA00022729"/>
    </source>
</evidence>
<keyword evidence="7 13" id="KW-0732">Signal</keyword>
<evidence type="ECO:0000256" key="6">
    <source>
        <dbReference type="ARBA" id="ARBA00022723"/>
    </source>
</evidence>
<feature type="signal peptide" evidence="13">
    <location>
        <begin position="1"/>
        <end position="20"/>
    </location>
</feature>
<organism evidence="14 15">
    <name type="scientific">Pararcticibacter amylolyticus</name>
    <dbReference type="NCBI Taxonomy" id="2173175"/>
    <lineage>
        <taxon>Bacteria</taxon>
        <taxon>Pseudomonadati</taxon>
        <taxon>Bacteroidota</taxon>
        <taxon>Sphingobacteriia</taxon>
        <taxon>Sphingobacteriales</taxon>
        <taxon>Sphingobacteriaceae</taxon>
        <taxon>Pararcticibacter</taxon>
    </lineage>
</organism>
<evidence type="ECO:0000256" key="1">
    <source>
        <dbReference type="ARBA" id="ARBA00001936"/>
    </source>
</evidence>
<evidence type="ECO:0000256" key="12">
    <source>
        <dbReference type="ARBA" id="ARBA00023180"/>
    </source>
</evidence>
<dbReference type="InterPro" id="IPR040230">
    <property type="entry name" value="TIKI1/2-like"/>
</dbReference>
<proteinExistence type="predicted"/>
<dbReference type="AlphaFoldDB" id="A0A2U2PBA0"/>
<evidence type="ECO:0000256" key="13">
    <source>
        <dbReference type="SAM" id="SignalP"/>
    </source>
</evidence>
<accession>A0A2U2PBA0</accession>
<dbReference type="Pfam" id="PF01963">
    <property type="entry name" value="TraB_PrgY_gumN"/>
    <property type="match status" value="1"/>
</dbReference>
<dbReference type="GO" id="GO:0004222">
    <property type="term" value="F:metalloendopeptidase activity"/>
    <property type="evidence" value="ECO:0007669"/>
    <property type="project" value="TreeGrafter"/>
</dbReference>
<evidence type="ECO:0000256" key="11">
    <source>
        <dbReference type="ARBA" id="ARBA00023136"/>
    </source>
</evidence>
<dbReference type="RefSeq" id="WP_109417738.1">
    <property type="nucleotide sequence ID" value="NZ_QEAS01000021.1"/>
</dbReference>
<evidence type="ECO:0000256" key="4">
    <source>
        <dbReference type="ARBA" id="ARBA00022670"/>
    </source>
</evidence>
<dbReference type="OrthoDB" id="9798714at2"/>
<keyword evidence="9" id="KW-1133">Transmembrane helix</keyword>
<evidence type="ECO:0008006" key="16">
    <source>
        <dbReference type="Google" id="ProtNLM"/>
    </source>
</evidence>
<comment type="cofactor">
    <cofactor evidence="1">
        <name>Mn(2+)</name>
        <dbReference type="ChEBI" id="CHEBI:29035"/>
    </cofactor>
</comment>
<evidence type="ECO:0000256" key="3">
    <source>
        <dbReference type="ARBA" id="ARBA00004479"/>
    </source>
</evidence>
<comment type="subcellular location">
    <subcellularLocation>
        <location evidence="3">Membrane</location>
        <topology evidence="3">Single-pass type I membrane protein</topology>
    </subcellularLocation>
</comment>
<sequence>MKNVVFSIALAWLVVFHISAQTPKAVQKGNSLLWEISGKGLKEPSYIFGTYHAAGKSFLDSLPGVKKQFDKSKTVVGEVLTDETMVQKMMPFMLLQGTSLDKILTQAEFGEVDAVVKEKMGVGLVQLNQLKPIAVQMTIVMMLVPKDISPSNPALDMYFQSEAKAVNKKVTAFETVEEQARLLFDLPMERQKELLLLTVREKERMIRESAVLFRHYQQQDLNEVEQDFKDNKDMNPQEMDALLIKRNKAWMTKIPSILQSGTTFIAVGAGHLPGEQGLLHLLTQSGYTVKPISSK</sequence>
<keyword evidence="10" id="KW-0482">Metalloprotease</keyword>
<dbReference type="GO" id="GO:0030178">
    <property type="term" value="P:negative regulation of Wnt signaling pathway"/>
    <property type="evidence" value="ECO:0007669"/>
    <property type="project" value="InterPro"/>
</dbReference>
<evidence type="ECO:0000256" key="8">
    <source>
        <dbReference type="ARBA" id="ARBA00022801"/>
    </source>
</evidence>
<keyword evidence="8" id="KW-0378">Hydrolase</keyword>
<feature type="chain" id="PRO_5015730834" description="TraB/GumN family protein" evidence="13">
    <location>
        <begin position="21"/>
        <end position="295"/>
    </location>
</feature>
<evidence type="ECO:0000256" key="5">
    <source>
        <dbReference type="ARBA" id="ARBA00022692"/>
    </source>
</evidence>
<gene>
    <name evidence="14" type="ORF">DDR33_20845</name>
</gene>
<protein>
    <recommendedName>
        <fullName evidence="16">TraB/GumN family protein</fullName>
    </recommendedName>
</protein>
<dbReference type="CDD" id="cd14789">
    <property type="entry name" value="Tiki"/>
    <property type="match status" value="1"/>
</dbReference>
<keyword evidence="12" id="KW-0325">Glycoprotein</keyword>
<evidence type="ECO:0000256" key="2">
    <source>
        <dbReference type="ARBA" id="ARBA00001941"/>
    </source>
</evidence>
<evidence type="ECO:0000256" key="9">
    <source>
        <dbReference type="ARBA" id="ARBA00022989"/>
    </source>
</evidence>
<keyword evidence="6" id="KW-0479">Metal-binding</keyword>
<dbReference type="Proteomes" id="UP000245647">
    <property type="component" value="Unassembled WGS sequence"/>
</dbReference>
<name>A0A2U2PBA0_9SPHI</name>
<evidence type="ECO:0000313" key="15">
    <source>
        <dbReference type="Proteomes" id="UP000245647"/>
    </source>
</evidence>
<reference evidence="14 15" key="1">
    <citation type="submission" date="2018-04" db="EMBL/GenBank/DDBJ databases">
        <title>Pedobacter chongqingensis sp. nov., isolated from a rottenly hemp rope.</title>
        <authorList>
            <person name="Cai Y."/>
        </authorList>
    </citation>
    <scope>NUCLEOTIDE SEQUENCE [LARGE SCALE GENOMIC DNA]</scope>
    <source>
        <strain evidence="14 15">FJ4-8</strain>
    </source>
</reference>
<dbReference type="GO" id="GO:0006508">
    <property type="term" value="P:proteolysis"/>
    <property type="evidence" value="ECO:0007669"/>
    <property type="project" value="UniProtKB-KW"/>
</dbReference>
<keyword evidence="4" id="KW-0645">Protease</keyword>
<dbReference type="InterPro" id="IPR002816">
    <property type="entry name" value="TraB/PrgY/GumN_fam"/>
</dbReference>
<keyword evidence="5" id="KW-0812">Transmembrane</keyword>
<dbReference type="GO" id="GO:0016020">
    <property type="term" value="C:membrane"/>
    <property type="evidence" value="ECO:0007669"/>
    <property type="project" value="UniProtKB-SubCell"/>
</dbReference>
<evidence type="ECO:0000313" key="14">
    <source>
        <dbReference type="EMBL" id="PWG78676.1"/>
    </source>
</evidence>
<dbReference type="GO" id="GO:0046872">
    <property type="term" value="F:metal ion binding"/>
    <property type="evidence" value="ECO:0007669"/>
    <property type="project" value="UniProtKB-KW"/>
</dbReference>
<evidence type="ECO:0000256" key="10">
    <source>
        <dbReference type="ARBA" id="ARBA00023049"/>
    </source>
</evidence>
<dbReference type="PANTHER" id="PTHR31120:SF6">
    <property type="entry name" value="METALLOPROTEASE TIKI HOMOLOG"/>
    <property type="match status" value="1"/>
</dbReference>
<comment type="cofactor">
    <cofactor evidence="2">
        <name>Co(2+)</name>
        <dbReference type="ChEBI" id="CHEBI:48828"/>
    </cofactor>
</comment>
<dbReference type="EMBL" id="QEAS01000021">
    <property type="protein sequence ID" value="PWG78676.1"/>
    <property type="molecule type" value="Genomic_DNA"/>
</dbReference>
<keyword evidence="11" id="KW-0472">Membrane</keyword>
<comment type="caution">
    <text evidence="14">The sequence shown here is derived from an EMBL/GenBank/DDBJ whole genome shotgun (WGS) entry which is preliminary data.</text>
</comment>